<evidence type="ECO:0000313" key="3">
    <source>
        <dbReference type="Proteomes" id="UP001203207"/>
    </source>
</evidence>
<dbReference type="AlphaFoldDB" id="A0AAE3K8U6"/>
<reference evidence="2" key="1">
    <citation type="journal article" date="2022" name="Syst. Appl. Microbiol.">
        <title>Natronocalculus amylovorans gen. nov., sp. nov., and Natranaeroarchaeum aerophilus sp. nov., dominant culturable amylolytic natronoarchaea from hypersaline soda lakes in southwestern Siberia.</title>
        <authorList>
            <person name="Sorokin D.Y."/>
            <person name="Elcheninov A.G."/>
            <person name="Khizhniak T.V."/>
            <person name="Koenen M."/>
            <person name="Bale N.J."/>
            <person name="Damste J.S.S."/>
            <person name="Kublanov I.V."/>
        </authorList>
    </citation>
    <scope>NUCLEOTIDE SEQUENCE</scope>
    <source>
        <strain evidence="2">AArc-St2</strain>
    </source>
</reference>
<organism evidence="2 3">
    <name type="scientific">Natronocalculus amylovorans</name>
    <dbReference type="NCBI Taxonomy" id="2917812"/>
    <lineage>
        <taxon>Archaea</taxon>
        <taxon>Methanobacteriati</taxon>
        <taxon>Methanobacteriota</taxon>
        <taxon>Stenosarchaea group</taxon>
        <taxon>Halobacteria</taxon>
        <taxon>Halobacteriales</taxon>
        <taxon>Haloferacaceae</taxon>
        <taxon>Natronocalculus</taxon>
    </lineage>
</organism>
<dbReference type="PANTHER" id="PTHR43162:SF1">
    <property type="entry name" value="PRESTALK A DIFFERENTIATION PROTEIN A"/>
    <property type="match status" value="1"/>
</dbReference>
<comment type="caution">
    <text evidence="2">The sequence shown here is derived from an EMBL/GenBank/DDBJ whole genome shotgun (WGS) entry which is preliminary data.</text>
</comment>
<dbReference type="Gene3D" id="3.40.50.720">
    <property type="entry name" value="NAD(P)-binding Rossmann-like Domain"/>
    <property type="match status" value="1"/>
</dbReference>
<dbReference type="Proteomes" id="UP001203207">
    <property type="component" value="Unassembled WGS sequence"/>
</dbReference>
<reference evidence="2" key="2">
    <citation type="submission" date="2022-02" db="EMBL/GenBank/DDBJ databases">
        <authorList>
            <person name="Elcheninov A.G."/>
            <person name="Sorokin D.Y."/>
            <person name="Kublanov I.V."/>
        </authorList>
    </citation>
    <scope>NUCLEOTIDE SEQUENCE</scope>
    <source>
        <strain evidence="2">AArc-St2</strain>
    </source>
</reference>
<dbReference type="InterPro" id="IPR051604">
    <property type="entry name" value="Ergot_Alk_Oxidoreductase"/>
</dbReference>
<dbReference type="InterPro" id="IPR036291">
    <property type="entry name" value="NAD(P)-bd_dom_sf"/>
</dbReference>
<sequence length="275" mass="29631">MILVTGATGTVGSAVCERLKAESEPVRAAVRSPEHYDGPATDVVRFDFTDPTTYRAAFKDVSAVFLVRPPAISRVQRDIIPALAGAVSAGVTHIVFLSVIGAERNPLIPHARIESWLSAVEISTTFLRASFFMQNLSTTHREEIANGTLSVPAGAGKTSVVDARDVAAAAAKSFVDGITGAFDLTGPTAVDYETVCELLSAELPHTVTYHNISIPRFIIRQARSQPILKAIVMTGIYTTARFGLADRVSSDLQHHFDQEPTPLSTFITDYQSAWS</sequence>
<dbReference type="Gene3D" id="3.90.25.10">
    <property type="entry name" value="UDP-galactose 4-epimerase, domain 1"/>
    <property type="match status" value="1"/>
</dbReference>
<gene>
    <name evidence="2" type="ORF">AArcSt2_12125</name>
</gene>
<protein>
    <submittedName>
        <fullName evidence="2">NAD(P)H-binding protein</fullName>
    </submittedName>
</protein>
<name>A0AAE3K8U6_9EURY</name>
<feature type="domain" description="NmrA-like" evidence="1">
    <location>
        <begin position="2"/>
        <end position="215"/>
    </location>
</feature>
<evidence type="ECO:0000259" key="1">
    <source>
        <dbReference type="Pfam" id="PF05368"/>
    </source>
</evidence>
<keyword evidence="3" id="KW-1185">Reference proteome</keyword>
<dbReference type="SUPFAM" id="SSF51735">
    <property type="entry name" value="NAD(P)-binding Rossmann-fold domains"/>
    <property type="match status" value="1"/>
</dbReference>
<proteinExistence type="predicted"/>
<accession>A0AAE3K8U6</accession>
<dbReference type="Pfam" id="PF05368">
    <property type="entry name" value="NmrA"/>
    <property type="match status" value="1"/>
</dbReference>
<dbReference type="EMBL" id="JAKRVX010000005">
    <property type="protein sequence ID" value="MCL9817692.1"/>
    <property type="molecule type" value="Genomic_DNA"/>
</dbReference>
<dbReference type="RefSeq" id="WP_250584971.1">
    <property type="nucleotide sequence ID" value="NZ_JAKRVX010000005.1"/>
</dbReference>
<dbReference type="InterPro" id="IPR008030">
    <property type="entry name" value="NmrA-like"/>
</dbReference>
<evidence type="ECO:0000313" key="2">
    <source>
        <dbReference type="EMBL" id="MCL9817692.1"/>
    </source>
</evidence>
<dbReference type="PANTHER" id="PTHR43162">
    <property type="match status" value="1"/>
</dbReference>